<reference evidence="1 2" key="1">
    <citation type="submission" date="2016-12" db="EMBL/GenBank/DDBJ databases">
        <title>Diversity of luminous bacteria.</title>
        <authorList>
            <person name="Yoshizawa S."/>
            <person name="Kogure K."/>
        </authorList>
    </citation>
    <scope>NUCLEOTIDE SEQUENCE [LARGE SCALE GENOMIC DNA]</scope>
    <source>
        <strain evidence="1 2">ATCC 33715</strain>
    </source>
</reference>
<dbReference type="AlphaFoldDB" id="A0A2S7XEX4"/>
<gene>
    <name evidence="1" type="ORF">BTO22_10075</name>
</gene>
<dbReference type="Proteomes" id="UP000239263">
    <property type="component" value="Unassembled WGS sequence"/>
</dbReference>
<dbReference type="EMBL" id="MSCO01000001">
    <property type="protein sequence ID" value="PQJ89908.1"/>
    <property type="molecule type" value="Genomic_DNA"/>
</dbReference>
<sequence>MDFNPSLVRYVLSNIEGLGPEGRFLLLCLLYEYSVESKEIEISVEQLVSKYGVTKTVCSEVSKFLSLPKNKLAQIRRSKVRYCEFDSVSLSKLSSDFDNGQYGNVHRFTVVDLLTKKSKLGRVKNECDLSVSNLLLLIILLIHSDSSGSVERLSKAKIRKMMGGISSDRLKSQLKKLSEMEYVFISQSGGTGRKLFGKTPNNYLLNLGEIKTEKYHLDKKEKASSASLFAPSVLEQLEIFIRDIQYVRHIDGKTKDKDLNALFALFGDDVNASMGITNLIINKCESIISVLLSECWDEVDSLDLKKCNFLKRERMELLLTRSSLFSMSFNREYFIFDDSTFTGKKGIEEKKKAEDKFKAEVIVTPESFKQWLDNQDDDISFESQAHRLVVFLIQQSLYIAIKMKCLFVHHFTKFEKPDSINVIFNRTRMNGTVGDSYHVTVTLLVKNQFKVYLIDSQKLVANDIRHVISVKSYSRKDIPNVRVI</sequence>
<accession>A0A2S7XEX4</accession>
<protein>
    <submittedName>
        <fullName evidence="1">Uncharacterized protein</fullName>
    </submittedName>
</protein>
<dbReference type="RefSeq" id="WP_105055358.1">
    <property type="nucleotide sequence ID" value="NZ_CAWNRT010000001.1"/>
</dbReference>
<evidence type="ECO:0000313" key="1">
    <source>
        <dbReference type="EMBL" id="PQJ89908.1"/>
    </source>
</evidence>
<comment type="caution">
    <text evidence="1">The sequence shown here is derived from an EMBL/GenBank/DDBJ whole genome shotgun (WGS) entry which is preliminary data.</text>
</comment>
<evidence type="ECO:0000313" key="2">
    <source>
        <dbReference type="Proteomes" id="UP000239263"/>
    </source>
</evidence>
<organism evidence="1 2">
    <name type="scientific">Aliivibrio sifiae</name>
    <dbReference type="NCBI Taxonomy" id="566293"/>
    <lineage>
        <taxon>Bacteria</taxon>
        <taxon>Pseudomonadati</taxon>
        <taxon>Pseudomonadota</taxon>
        <taxon>Gammaproteobacteria</taxon>
        <taxon>Vibrionales</taxon>
        <taxon>Vibrionaceae</taxon>
        <taxon>Aliivibrio</taxon>
    </lineage>
</organism>
<dbReference type="OrthoDB" id="9887022at2"/>
<proteinExistence type="predicted"/>
<name>A0A2S7XEX4_9GAMM</name>